<dbReference type="InterPro" id="IPR036388">
    <property type="entry name" value="WH-like_DNA-bd_sf"/>
</dbReference>
<feature type="DNA-binding region" description="OmpR/PhoB-type" evidence="11">
    <location>
        <begin position="146"/>
        <end position="246"/>
    </location>
</feature>
<dbReference type="AlphaFoldDB" id="A0AA37WU97"/>
<evidence type="ECO:0000256" key="8">
    <source>
        <dbReference type="ARBA" id="ARBA00023163"/>
    </source>
</evidence>
<dbReference type="CDD" id="cd00383">
    <property type="entry name" value="trans_reg_C"/>
    <property type="match status" value="1"/>
</dbReference>
<sequence length="251" mass="28080">MMQAEPHTDSFAMTAPATPHILVVEDDREISALIARYLRGNDCRVTLAGDGTDMDRALAESRIDLIVLDLMLPGEDGLSLCKRLRGSSQIPILILTAKSEDVDRILGLELGADDYLAKPFNPRELLARIRAILRRVAAEAPDTDERRRLHFSGWTLDVSLRQVLSPEGARISITGAEFDLLHALCLRPGRVLSRDQLLDLTQGRTAGPFERSIDVLISRIRQKIERDTRNPEFIRTIRSGGYLFTPEVTRS</sequence>
<dbReference type="GO" id="GO:0032993">
    <property type="term" value="C:protein-DNA complex"/>
    <property type="evidence" value="ECO:0007669"/>
    <property type="project" value="TreeGrafter"/>
</dbReference>
<dbReference type="InterPro" id="IPR039420">
    <property type="entry name" value="WalR-like"/>
</dbReference>
<evidence type="ECO:0000256" key="6">
    <source>
        <dbReference type="ARBA" id="ARBA00023125"/>
    </source>
</evidence>
<dbReference type="RefSeq" id="WP_238198322.1">
    <property type="nucleotide sequence ID" value="NZ_BPQZ01000023.1"/>
</dbReference>
<dbReference type="GO" id="GO:0000156">
    <property type="term" value="F:phosphorelay response regulator activity"/>
    <property type="evidence" value="ECO:0007669"/>
    <property type="project" value="TreeGrafter"/>
</dbReference>
<dbReference type="GO" id="GO:0005829">
    <property type="term" value="C:cytosol"/>
    <property type="evidence" value="ECO:0007669"/>
    <property type="project" value="TreeGrafter"/>
</dbReference>
<comment type="caution">
    <text evidence="14">The sequence shown here is derived from an EMBL/GenBank/DDBJ whole genome shotgun (WGS) entry which is preliminary data.</text>
</comment>
<accession>A0AA37WU97</accession>
<dbReference type="InterPro" id="IPR001789">
    <property type="entry name" value="Sig_transdc_resp-reg_receiver"/>
</dbReference>
<dbReference type="PANTHER" id="PTHR48111">
    <property type="entry name" value="REGULATOR OF RPOS"/>
    <property type="match status" value="1"/>
</dbReference>
<evidence type="ECO:0000256" key="7">
    <source>
        <dbReference type="ARBA" id="ARBA00023159"/>
    </source>
</evidence>
<evidence type="ECO:0000259" key="13">
    <source>
        <dbReference type="PROSITE" id="PS51755"/>
    </source>
</evidence>
<dbReference type="FunFam" id="3.40.50.2300:FF:000001">
    <property type="entry name" value="DNA-binding response regulator PhoB"/>
    <property type="match status" value="1"/>
</dbReference>
<proteinExistence type="predicted"/>
<evidence type="ECO:0000256" key="1">
    <source>
        <dbReference type="ARBA" id="ARBA00004496"/>
    </source>
</evidence>
<keyword evidence="6 11" id="KW-0238">DNA-binding</keyword>
<keyword evidence="4" id="KW-0902">Two-component regulatory system</keyword>
<evidence type="ECO:0000256" key="2">
    <source>
        <dbReference type="ARBA" id="ARBA00022490"/>
    </source>
</evidence>
<evidence type="ECO:0000259" key="12">
    <source>
        <dbReference type="PROSITE" id="PS50110"/>
    </source>
</evidence>
<evidence type="ECO:0000256" key="4">
    <source>
        <dbReference type="ARBA" id="ARBA00023012"/>
    </source>
</evidence>
<feature type="domain" description="Response regulatory" evidence="12">
    <location>
        <begin position="20"/>
        <end position="133"/>
    </location>
</feature>
<evidence type="ECO:0000256" key="9">
    <source>
        <dbReference type="ARBA" id="ARBA00067337"/>
    </source>
</evidence>
<evidence type="ECO:0000256" key="10">
    <source>
        <dbReference type="PROSITE-ProRule" id="PRU00169"/>
    </source>
</evidence>
<dbReference type="SMART" id="SM00862">
    <property type="entry name" value="Trans_reg_C"/>
    <property type="match status" value="1"/>
</dbReference>
<protein>
    <recommendedName>
        <fullName evidence="9">Regulatory protein VirG</fullName>
    </recommendedName>
</protein>
<keyword evidence="7" id="KW-0010">Activator</keyword>
<dbReference type="GO" id="GO:0000976">
    <property type="term" value="F:transcription cis-regulatory region binding"/>
    <property type="evidence" value="ECO:0007669"/>
    <property type="project" value="TreeGrafter"/>
</dbReference>
<dbReference type="Gene3D" id="3.40.50.2300">
    <property type="match status" value="1"/>
</dbReference>
<keyword evidence="5" id="KW-0805">Transcription regulation</keyword>
<dbReference type="GO" id="GO:0006355">
    <property type="term" value="P:regulation of DNA-templated transcription"/>
    <property type="evidence" value="ECO:0007669"/>
    <property type="project" value="InterPro"/>
</dbReference>
<dbReference type="PROSITE" id="PS50110">
    <property type="entry name" value="RESPONSE_REGULATORY"/>
    <property type="match status" value="1"/>
</dbReference>
<name>A0AA37WU97_9HYPH</name>
<keyword evidence="8" id="KW-0804">Transcription</keyword>
<dbReference type="InterPro" id="IPR011006">
    <property type="entry name" value="CheY-like_superfamily"/>
</dbReference>
<comment type="subcellular location">
    <subcellularLocation>
        <location evidence="1">Cytoplasm</location>
    </subcellularLocation>
</comment>
<feature type="domain" description="OmpR/PhoB-type" evidence="13">
    <location>
        <begin position="146"/>
        <end position="246"/>
    </location>
</feature>
<dbReference type="Pfam" id="PF00486">
    <property type="entry name" value="Trans_reg_C"/>
    <property type="match status" value="1"/>
</dbReference>
<evidence type="ECO:0000256" key="11">
    <source>
        <dbReference type="PROSITE-ProRule" id="PRU01091"/>
    </source>
</evidence>
<dbReference type="SUPFAM" id="SSF52172">
    <property type="entry name" value="CheY-like"/>
    <property type="match status" value="1"/>
</dbReference>
<dbReference type="PANTHER" id="PTHR48111:SF4">
    <property type="entry name" value="DNA-BINDING DUAL TRANSCRIPTIONAL REGULATOR OMPR"/>
    <property type="match status" value="1"/>
</dbReference>
<gene>
    <name evidence="14" type="ORF">GCM10007890_28260</name>
</gene>
<dbReference type="InterPro" id="IPR001867">
    <property type="entry name" value="OmpR/PhoB-type_DNA-bd"/>
</dbReference>
<keyword evidence="15" id="KW-1185">Reference proteome</keyword>
<dbReference type="SUPFAM" id="SSF46894">
    <property type="entry name" value="C-terminal effector domain of the bipartite response regulators"/>
    <property type="match status" value="1"/>
</dbReference>
<dbReference type="InterPro" id="IPR016032">
    <property type="entry name" value="Sig_transdc_resp-reg_C-effctor"/>
</dbReference>
<dbReference type="EMBL" id="BSPL01000017">
    <property type="protein sequence ID" value="GLS70813.1"/>
    <property type="molecule type" value="Genomic_DNA"/>
</dbReference>
<dbReference type="SMART" id="SM00448">
    <property type="entry name" value="REC"/>
    <property type="match status" value="1"/>
</dbReference>
<keyword evidence="2" id="KW-0963">Cytoplasm</keyword>
<reference evidence="15" key="1">
    <citation type="journal article" date="2019" name="Int. J. Syst. Evol. Microbiol.">
        <title>The Global Catalogue of Microorganisms (GCM) 10K type strain sequencing project: providing services to taxonomists for standard genome sequencing and annotation.</title>
        <authorList>
            <consortium name="The Broad Institute Genomics Platform"/>
            <consortium name="The Broad Institute Genome Sequencing Center for Infectious Disease"/>
            <person name="Wu L."/>
            <person name="Ma J."/>
        </authorList>
    </citation>
    <scope>NUCLEOTIDE SEQUENCE [LARGE SCALE GENOMIC DNA]</scope>
    <source>
        <strain evidence="15">NBRC 103632</strain>
    </source>
</reference>
<dbReference type="Proteomes" id="UP001157440">
    <property type="component" value="Unassembled WGS sequence"/>
</dbReference>
<dbReference type="FunFam" id="1.10.10.10:FF:000099">
    <property type="entry name" value="Two-component system response regulator TorR"/>
    <property type="match status" value="1"/>
</dbReference>
<dbReference type="Pfam" id="PF00072">
    <property type="entry name" value="Response_reg"/>
    <property type="match status" value="1"/>
</dbReference>
<evidence type="ECO:0000256" key="3">
    <source>
        <dbReference type="ARBA" id="ARBA00022553"/>
    </source>
</evidence>
<dbReference type="Gene3D" id="6.10.250.690">
    <property type="match status" value="1"/>
</dbReference>
<evidence type="ECO:0000313" key="15">
    <source>
        <dbReference type="Proteomes" id="UP001157440"/>
    </source>
</evidence>
<dbReference type="PROSITE" id="PS51755">
    <property type="entry name" value="OMPR_PHOB"/>
    <property type="match status" value="1"/>
</dbReference>
<dbReference type="Gene3D" id="1.10.10.10">
    <property type="entry name" value="Winged helix-like DNA-binding domain superfamily/Winged helix DNA-binding domain"/>
    <property type="match status" value="1"/>
</dbReference>
<feature type="modified residue" description="4-aspartylphosphate" evidence="10">
    <location>
        <position position="69"/>
    </location>
</feature>
<evidence type="ECO:0000256" key="5">
    <source>
        <dbReference type="ARBA" id="ARBA00023015"/>
    </source>
</evidence>
<keyword evidence="3 10" id="KW-0597">Phosphoprotein</keyword>
<evidence type="ECO:0000313" key="14">
    <source>
        <dbReference type="EMBL" id="GLS70813.1"/>
    </source>
</evidence>
<organism evidence="14 15">
    <name type="scientific">Methylobacterium tardum</name>
    <dbReference type="NCBI Taxonomy" id="374432"/>
    <lineage>
        <taxon>Bacteria</taxon>
        <taxon>Pseudomonadati</taxon>
        <taxon>Pseudomonadota</taxon>
        <taxon>Alphaproteobacteria</taxon>
        <taxon>Hyphomicrobiales</taxon>
        <taxon>Methylobacteriaceae</taxon>
        <taxon>Methylobacterium</taxon>
    </lineage>
</organism>